<dbReference type="EMBL" id="CAJC01000202">
    <property type="protein sequence ID" value="CCI54874.1"/>
    <property type="molecule type" value="Genomic_DNA"/>
</dbReference>
<feature type="domain" description="LytR/CpsA/Psr regulator C-terminal" evidence="3">
    <location>
        <begin position="88"/>
        <end position="175"/>
    </location>
</feature>
<dbReference type="AlphaFoldDB" id="A0A077MDY0"/>
<dbReference type="InterPro" id="IPR027381">
    <property type="entry name" value="LytR/CpsA/Psr_C"/>
</dbReference>
<name>A0A077MDY0_9MICO</name>
<keyword evidence="2" id="KW-1133">Transmembrane helix</keyword>
<keyword evidence="5" id="KW-1185">Reference proteome</keyword>
<dbReference type="Gene3D" id="3.30.70.2390">
    <property type="match status" value="1"/>
</dbReference>
<evidence type="ECO:0000259" key="3">
    <source>
        <dbReference type="Pfam" id="PF13399"/>
    </source>
</evidence>
<dbReference type="OrthoDB" id="4864198at2"/>
<dbReference type="STRING" id="1193518.BN13_870008"/>
<protein>
    <submittedName>
        <fullName evidence="4">Putative membrane protein</fullName>
    </submittedName>
</protein>
<feature type="region of interest" description="Disordered" evidence="1">
    <location>
        <begin position="180"/>
        <end position="202"/>
    </location>
</feature>
<evidence type="ECO:0000313" key="5">
    <source>
        <dbReference type="Proteomes" id="UP000035720"/>
    </source>
</evidence>
<sequence length="202" mass="21167">MLDYPANNRGNDAKGAGSEMGTPIVVNNNDRRRNQAIRTAIVFAVVIGFLALAFHRAYTYMRTDHGKPKASATPCPVNPKSNAAPPYTVTVNVFNATNRAGLAGEVAKAFKARGFVVGKVANDPLNAKISGAAEVRFGINGKKEAIAVTNQAEGAKRKQDKRKDTSIDFVIGTAFVSLKPAPNCTPATAPPEPSASASASPS</sequence>
<keyword evidence="2" id="KW-0812">Transmembrane</keyword>
<proteinExistence type="predicted"/>
<dbReference type="RefSeq" id="WP_048547574.1">
    <property type="nucleotide sequence ID" value="NZ_HF571038.1"/>
</dbReference>
<dbReference type="Pfam" id="PF13399">
    <property type="entry name" value="LytR_C"/>
    <property type="match status" value="1"/>
</dbReference>
<evidence type="ECO:0000313" key="4">
    <source>
        <dbReference type="EMBL" id="CCI54874.1"/>
    </source>
</evidence>
<feature type="transmembrane region" description="Helical" evidence="2">
    <location>
        <begin position="36"/>
        <end position="54"/>
    </location>
</feature>
<feature type="region of interest" description="Disordered" evidence="1">
    <location>
        <begin position="1"/>
        <end position="26"/>
    </location>
</feature>
<dbReference type="Proteomes" id="UP000035720">
    <property type="component" value="Unassembled WGS sequence"/>
</dbReference>
<comment type="caution">
    <text evidence="4">The sequence shown here is derived from an EMBL/GenBank/DDBJ whole genome shotgun (WGS) entry which is preliminary data.</text>
</comment>
<accession>A0A077MDY0</accession>
<evidence type="ECO:0000256" key="2">
    <source>
        <dbReference type="SAM" id="Phobius"/>
    </source>
</evidence>
<reference evidence="4 5" key="1">
    <citation type="journal article" date="2013" name="ISME J.">
        <title>A metabolic model for members of the genus Tetrasphaera involved in enhanced biological phosphorus removal.</title>
        <authorList>
            <person name="Kristiansen R."/>
            <person name="Nguyen H.T.T."/>
            <person name="Saunders A.M."/>
            <person name="Nielsen J.L."/>
            <person name="Wimmer R."/>
            <person name="Le V.Q."/>
            <person name="McIlroy S.J."/>
            <person name="Petrovski S."/>
            <person name="Seviour R.J."/>
            <person name="Calteau A."/>
            <person name="Nielsen K.L."/>
            <person name="Nielsen P.H."/>
        </authorList>
    </citation>
    <scope>NUCLEOTIDE SEQUENCE [LARGE SCALE GENOMIC DNA]</scope>
    <source>
        <strain evidence="4 5">Ben 74</strain>
    </source>
</reference>
<gene>
    <name evidence="4" type="ORF">BN13_870008</name>
</gene>
<keyword evidence="2" id="KW-0472">Membrane</keyword>
<organism evidence="4 5">
    <name type="scientific">Nostocoides jenkinsii Ben 74</name>
    <dbReference type="NCBI Taxonomy" id="1193518"/>
    <lineage>
        <taxon>Bacteria</taxon>
        <taxon>Bacillati</taxon>
        <taxon>Actinomycetota</taxon>
        <taxon>Actinomycetes</taxon>
        <taxon>Micrococcales</taxon>
        <taxon>Intrasporangiaceae</taxon>
        <taxon>Nostocoides</taxon>
    </lineage>
</organism>
<evidence type="ECO:0000256" key="1">
    <source>
        <dbReference type="SAM" id="MobiDB-lite"/>
    </source>
</evidence>